<accession>A0A256FSP1</accession>
<dbReference type="AlphaFoldDB" id="A0A256FSP1"/>
<evidence type="ECO:0000313" key="3">
    <source>
        <dbReference type="Proteomes" id="UP000216478"/>
    </source>
</evidence>
<proteinExistence type="predicted"/>
<protein>
    <submittedName>
        <fullName evidence="2">Uncharacterized protein</fullName>
    </submittedName>
</protein>
<evidence type="ECO:0000256" key="1">
    <source>
        <dbReference type="SAM" id="MobiDB-lite"/>
    </source>
</evidence>
<feature type="region of interest" description="Disordered" evidence="1">
    <location>
        <begin position="1"/>
        <end position="39"/>
    </location>
</feature>
<sequence>MLRRQSIHLSRNVADARGNCTPKPLAASMNELPRGARLG</sequence>
<reference evidence="2 3" key="1">
    <citation type="submission" date="2017-07" db="EMBL/GenBank/DDBJ databases">
        <title>Phylogenetic study on the rhizospheric bacterium Ochrobactrum sp. A44.</title>
        <authorList>
            <person name="Krzyzanowska D.M."/>
            <person name="Ossowicki A."/>
            <person name="Rajewska M."/>
            <person name="Maciag T."/>
            <person name="Kaczynski Z."/>
            <person name="Czerwicka M."/>
            <person name="Jafra S."/>
        </authorList>
    </citation>
    <scope>NUCLEOTIDE SEQUENCE [LARGE SCALE GENOMIC DNA]</scope>
    <source>
        <strain evidence="2 3">OgA9a</strain>
    </source>
</reference>
<dbReference type="Proteomes" id="UP000216478">
    <property type="component" value="Unassembled WGS sequence"/>
</dbReference>
<comment type="caution">
    <text evidence="2">The sequence shown here is derived from an EMBL/GenBank/DDBJ whole genome shotgun (WGS) entry which is preliminary data.</text>
</comment>
<name>A0A256FSP1_9HYPH</name>
<dbReference type="EMBL" id="NNRL01000147">
    <property type="protein sequence ID" value="OYR17451.1"/>
    <property type="molecule type" value="Genomic_DNA"/>
</dbReference>
<keyword evidence="3" id="KW-1185">Reference proteome</keyword>
<organism evidence="2 3">
    <name type="scientific">Brucella grignonensis</name>
    <dbReference type="NCBI Taxonomy" id="94627"/>
    <lineage>
        <taxon>Bacteria</taxon>
        <taxon>Pseudomonadati</taxon>
        <taxon>Pseudomonadota</taxon>
        <taxon>Alphaproteobacteria</taxon>
        <taxon>Hyphomicrobiales</taxon>
        <taxon>Brucellaceae</taxon>
        <taxon>Brucella/Ochrobactrum group</taxon>
        <taxon>Brucella</taxon>
    </lineage>
</organism>
<gene>
    <name evidence="2" type="ORF">CEV33_3908</name>
</gene>
<evidence type="ECO:0000313" key="2">
    <source>
        <dbReference type="EMBL" id="OYR17451.1"/>
    </source>
</evidence>